<keyword evidence="3" id="KW-1003">Cell membrane</keyword>
<comment type="subcellular location">
    <subcellularLocation>
        <location evidence="1">Cell membrane</location>
        <topology evidence="1">Multi-pass membrane protein</topology>
    </subcellularLocation>
</comment>
<evidence type="ECO:0000256" key="8">
    <source>
        <dbReference type="SAM" id="Phobius"/>
    </source>
</evidence>
<sequence length="331" mass="34449">MEGIMQTQRTDVPLLRGLLRHNALIMLIVLFVVSSVMSPAFLSQENLYNLLRQLTPLLFVSLGMLLVINTGGIDLSVGSIAAAGGLLVAMLVPVMPFGGSSGLLIAVVLAVMLGALFGAFNGVLVTAFGLAPFIVTLAMMTIARGITYMMSNGQPTMLPLDLPAAELLNEFGSGSVPWINVPWPVVLGVVVALLFYFLMTYTTFGRMVVATGSNETAVRLAGISERGYKFCVYVISGALSAVAGIVFTARTGVGTPITGVGLELDGIATCVIGGALLSGGKGSVLNTVIGVLVLGLIGNVMNLLSVPVYPQQIIKGAIIVLAVLVQRIGQR</sequence>
<keyword evidence="4" id="KW-0997">Cell inner membrane</keyword>
<dbReference type="CDD" id="cd06579">
    <property type="entry name" value="TM_PBP1_transp_AraH_like"/>
    <property type="match status" value="1"/>
</dbReference>
<dbReference type="GO" id="GO:0022857">
    <property type="term" value="F:transmembrane transporter activity"/>
    <property type="evidence" value="ECO:0007669"/>
    <property type="project" value="InterPro"/>
</dbReference>
<feature type="transmembrane region" description="Helical" evidence="8">
    <location>
        <begin position="230"/>
        <end position="249"/>
    </location>
</feature>
<evidence type="ECO:0000256" key="6">
    <source>
        <dbReference type="ARBA" id="ARBA00022989"/>
    </source>
</evidence>
<dbReference type="PANTHER" id="PTHR32196:SF21">
    <property type="entry name" value="ABC TRANSPORTER PERMEASE PROTEIN YPHD-RELATED"/>
    <property type="match status" value="1"/>
</dbReference>
<dbReference type="EMBL" id="CP001026">
    <property type="protein sequence ID" value="ACB67113.1"/>
    <property type="molecule type" value="Genomic_DNA"/>
</dbReference>
<feature type="transmembrane region" description="Helical" evidence="8">
    <location>
        <begin position="75"/>
        <end position="95"/>
    </location>
</feature>
<accession>B1YXX9</accession>
<dbReference type="PANTHER" id="PTHR32196">
    <property type="entry name" value="ABC TRANSPORTER PERMEASE PROTEIN YPHD-RELATED-RELATED"/>
    <property type="match status" value="1"/>
</dbReference>
<feature type="transmembrane region" description="Helical" evidence="8">
    <location>
        <begin position="185"/>
        <end position="209"/>
    </location>
</feature>
<dbReference type="EC" id="3.6.3.17" evidence="9"/>
<dbReference type="KEGG" id="bac:BamMC406_4659"/>
<gene>
    <name evidence="9" type="ordered locus">BamMC406_4659</name>
</gene>
<evidence type="ECO:0000256" key="1">
    <source>
        <dbReference type="ARBA" id="ARBA00004651"/>
    </source>
</evidence>
<organism evidence="9 10">
    <name type="scientific">Burkholderia ambifaria (strain MC40-6)</name>
    <dbReference type="NCBI Taxonomy" id="398577"/>
    <lineage>
        <taxon>Bacteria</taxon>
        <taxon>Pseudomonadati</taxon>
        <taxon>Pseudomonadota</taxon>
        <taxon>Betaproteobacteria</taxon>
        <taxon>Burkholderiales</taxon>
        <taxon>Burkholderiaceae</taxon>
        <taxon>Burkholderia</taxon>
        <taxon>Burkholderia cepacia complex</taxon>
    </lineage>
</organism>
<evidence type="ECO:0000256" key="4">
    <source>
        <dbReference type="ARBA" id="ARBA00022519"/>
    </source>
</evidence>
<evidence type="ECO:0000313" key="9">
    <source>
        <dbReference type="EMBL" id="ACB67113.1"/>
    </source>
</evidence>
<feature type="transmembrane region" description="Helical" evidence="8">
    <location>
        <begin position="21"/>
        <end position="41"/>
    </location>
</feature>
<keyword evidence="5 8" id="KW-0812">Transmembrane</keyword>
<dbReference type="HOGENOM" id="CLU_028880_2_0_4"/>
<dbReference type="Proteomes" id="UP000001680">
    <property type="component" value="Chromosome 2"/>
</dbReference>
<keyword evidence="6 8" id="KW-1133">Transmembrane helix</keyword>
<keyword evidence="7 8" id="KW-0472">Membrane</keyword>
<dbReference type="GO" id="GO:0005886">
    <property type="term" value="C:plasma membrane"/>
    <property type="evidence" value="ECO:0007669"/>
    <property type="project" value="UniProtKB-SubCell"/>
</dbReference>
<keyword evidence="9" id="KW-0378">Hydrolase</keyword>
<name>B1YXX9_BURA4</name>
<keyword evidence="2" id="KW-0813">Transport</keyword>
<evidence type="ECO:0000256" key="2">
    <source>
        <dbReference type="ARBA" id="ARBA00022448"/>
    </source>
</evidence>
<feature type="transmembrane region" description="Helical" evidence="8">
    <location>
        <begin position="101"/>
        <end position="120"/>
    </location>
</feature>
<feature type="transmembrane region" description="Helical" evidence="8">
    <location>
        <begin position="47"/>
        <end position="68"/>
    </location>
</feature>
<evidence type="ECO:0000256" key="7">
    <source>
        <dbReference type="ARBA" id="ARBA00023136"/>
    </source>
</evidence>
<protein>
    <submittedName>
        <fullName evidence="9">Monosaccharide-transporting ATPase</fullName>
        <ecNumber evidence="9">3.6.3.17</ecNumber>
    </submittedName>
</protein>
<dbReference type="RefSeq" id="WP_012366408.1">
    <property type="nucleotide sequence ID" value="NC_010552.1"/>
</dbReference>
<proteinExistence type="predicted"/>
<evidence type="ECO:0000256" key="5">
    <source>
        <dbReference type="ARBA" id="ARBA00022692"/>
    </source>
</evidence>
<feature type="transmembrane region" description="Helical" evidence="8">
    <location>
        <begin position="127"/>
        <end position="150"/>
    </location>
</feature>
<evidence type="ECO:0000256" key="3">
    <source>
        <dbReference type="ARBA" id="ARBA00022475"/>
    </source>
</evidence>
<reference evidence="10" key="1">
    <citation type="submission" date="2008-04" db="EMBL/GenBank/DDBJ databases">
        <title>Complete sequence of chromosome 2 of Burkholderia ambifaria MC40-6.</title>
        <authorList>
            <person name="Copeland A."/>
            <person name="Lucas S."/>
            <person name="Lapidus A."/>
            <person name="Glavina del Rio T."/>
            <person name="Dalin E."/>
            <person name="Tice H."/>
            <person name="Pitluck S."/>
            <person name="Chain P."/>
            <person name="Malfatti S."/>
            <person name="Shin M."/>
            <person name="Vergez L."/>
            <person name="Lang D."/>
            <person name="Schmutz J."/>
            <person name="Larimer F."/>
            <person name="Land M."/>
            <person name="Hauser L."/>
            <person name="Kyrpides N."/>
            <person name="Lykidis A."/>
            <person name="Ramette A."/>
            <person name="Konstantinidis K."/>
            <person name="Tiedje J."/>
            <person name="Richardson P."/>
        </authorList>
    </citation>
    <scope>NUCLEOTIDE SEQUENCE [LARGE SCALE GENOMIC DNA]</scope>
    <source>
        <strain evidence="10">MC40-6</strain>
    </source>
</reference>
<dbReference type="InterPro" id="IPR001851">
    <property type="entry name" value="ABC_transp_permease"/>
</dbReference>
<dbReference type="GO" id="GO:0016787">
    <property type="term" value="F:hydrolase activity"/>
    <property type="evidence" value="ECO:0007669"/>
    <property type="project" value="UniProtKB-KW"/>
</dbReference>
<dbReference type="AlphaFoldDB" id="B1YXX9"/>
<feature type="transmembrane region" description="Helical" evidence="8">
    <location>
        <begin position="284"/>
        <end position="306"/>
    </location>
</feature>
<dbReference type="Pfam" id="PF02653">
    <property type="entry name" value="BPD_transp_2"/>
    <property type="match status" value="1"/>
</dbReference>
<evidence type="ECO:0000313" key="10">
    <source>
        <dbReference type="Proteomes" id="UP000001680"/>
    </source>
</evidence>